<name>A0A915EN41_9BILA</name>
<dbReference type="PANTHER" id="PTHR36519:SF9">
    <property type="entry name" value="EB DOMAIN-CONTAINING PROTEIN-RELATED"/>
    <property type="match status" value="1"/>
</dbReference>
<dbReference type="WBParaSite" id="jg7108">
    <property type="protein sequence ID" value="jg7108"/>
    <property type="gene ID" value="jg7108"/>
</dbReference>
<keyword evidence="1" id="KW-1185">Reference proteome</keyword>
<sequence>MATTLLLHTLPGRQCEEKRSHNELLDNQQRLLRCQPTINDDASTNLNAHAMGGYNQARASSNYNSQLFGSNFLSALRGYGTDTCRFVSCPFGQYCMNGVCTISAAAGLGTAGAGLGGYGGGLGLAGGGLFGSANKLCAETVDCYSGQICQGGRCTFTTGISGLGTAAYSGLGGYGTGLGSYGTGLGGYGLGNGLGTGLGYGGGLGDGAGMYSPYSSSSLISPYGSYTALASLIDRPSGVMMCTLIQDCANGQICVNGYCSQSNVAYGGSQAVKTPTTCATGAVCPVGQYCMIGVCVQNLMSSTTACSLGTLCSPGMQCLYGRCQPQCSMVKEEEKMRSFTGSVGNFQHPSKY</sequence>
<accession>A0A915EN41</accession>
<dbReference type="Proteomes" id="UP000887574">
    <property type="component" value="Unplaced"/>
</dbReference>
<proteinExistence type="predicted"/>
<protein>
    <submittedName>
        <fullName evidence="2">EB domain-containing protein</fullName>
    </submittedName>
</protein>
<evidence type="ECO:0000313" key="2">
    <source>
        <dbReference type="WBParaSite" id="jg7108"/>
    </source>
</evidence>
<organism evidence="1 2">
    <name type="scientific">Ditylenchus dipsaci</name>
    <dbReference type="NCBI Taxonomy" id="166011"/>
    <lineage>
        <taxon>Eukaryota</taxon>
        <taxon>Metazoa</taxon>
        <taxon>Ecdysozoa</taxon>
        <taxon>Nematoda</taxon>
        <taxon>Chromadorea</taxon>
        <taxon>Rhabditida</taxon>
        <taxon>Tylenchina</taxon>
        <taxon>Tylenchomorpha</taxon>
        <taxon>Sphaerularioidea</taxon>
        <taxon>Anguinidae</taxon>
        <taxon>Anguininae</taxon>
        <taxon>Ditylenchus</taxon>
    </lineage>
</organism>
<reference evidence="2" key="1">
    <citation type="submission" date="2022-11" db="UniProtKB">
        <authorList>
            <consortium name="WormBaseParasite"/>
        </authorList>
    </citation>
    <scope>IDENTIFICATION</scope>
</reference>
<dbReference type="AlphaFoldDB" id="A0A915EN41"/>
<evidence type="ECO:0000313" key="1">
    <source>
        <dbReference type="Proteomes" id="UP000887574"/>
    </source>
</evidence>
<dbReference type="PANTHER" id="PTHR36519">
    <property type="entry name" value="FIP (FUNGUS-INDUCED PROTEIN) RELATED-RELATED"/>
    <property type="match status" value="1"/>
</dbReference>